<protein>
    <submittedName>
        <fullName evidence="2">Uncharacterized protein</fullName>
    </submittedName>
</protein>
<sequence>MVYLTQQFWNVRGVLESQRLLDVSSLFTGRSSIWFRLWSLRNPNADWDTFDLAFLHQFQPDMRPILPKICWKEVEDWEIEWVELRAKLLLQSYPETTKPQSKQGIAAGEIQEEKEIWKQIWRRLMLLQRRKDEILRTKAALAGSRATTRTTTTAGSIAVMRSLSSSRGEKRPPSRSNARRKEGRTEAVPGGHNGIADGFVAEGKRRTLVALVDGDTTVTDGGLRAQLLCRSVLLSPPPLLGAIGWAIG</sequence>
<accession>A0ABU6YUL3</accession>
<feature type="region of interest" description="Disordered" evidence="1">
    <location>
        <begin position="156"/>
        <end position="198"/>
    </location>
</feature>
<proteinExistence type="predicted"/>
<evidence type="ECO:0000313" key="2">
    <source>
        <dbReference type="EMBL" id="MED6214092.1"/>
    </source>
</evidence>
<dbReference type="EMBL" id="JASCZI010244349">
    <property type="protein sequence ID" value="MED6214092.1"/>
    <property type="molecule type" value="Genomic_DNA"/>
</dbReference>
<name>A0ABU6YUL3_9FABA</name>
<evidence type="ECO:0000256" key="1">
    <source>
        <dbReference type="SAM" id="MobiDB-lite"/>
    </source>
</evidence>
<gene>
    <name evidence="2" type="ORF">PIB30_099665</name>
</gene>
<evidence type="ECO:0000313" key="3">
    <source>
        <dbReference type="Proteomes" id="UP001341840"/>
    </source>
</evidence>
<keyword evidence="3" id="KW-1185">Reference proteome</keyword>
<dbReference type="Proteomes" id="UP001341840">
    <property type="component" value="Unassembled WGS sequence"/>
</dbReference>
<comment type="caution">
    <text evidence="2">The sequence shown here is derived from an EMBL/GenBank/DDBJ whole genome shotgun (WGS) entry which is preliminary data.</text>
</comment>
<organism evidence="2 3">
    <name type="scientific">Stylosanthes scabra</name>
    <dbReference type="NCBI Taxonomy" id="79078"/>
    <lineage>
        <taxon>Eukaryota</taxon>
        <taxon>Viridiplantae</taxon>
        <taxon>Streptophyta</taxon>
        <taxon>Embryophyta</taxon>
        <taxon>Tracheophyta</taxon>
        <taxon>Spermatophyta</taxon>
        <taxon>Magnoliopsida</taxon>
        <taxon>eudicotyledons</taxon>
        <taxon>Gunneridae</taxon>
        <taxon>Pentapetalae</taxon>
        <taxon>rosids</taxon>
        <taxon>fabids</taxon>
        <taxon>Fabales</taxon>
        <taxon>Fabaceae</taxon>
        <taxon>Papilionoideae</taxon>
        <taxon>50 kb inversion clade</taxon>
        <taxon>dalbergioids sensu lato</taxon>
        <taxon>Dalbergieae</taxon>
        <taxon>Pterocarpus clade</taxon>
        <taxon>Stylosanthes</taxon>
    </lineage>
</organism>
<reference evidence="2 3" key="1">
    <citation type="journal article" date="2023" name="Plants (Basel)">
        <title>Bridging the Gap: Combining Genomics and Transcriptomics Approaches to Understand Stylosanthes scabra, an Orphan Legume from the Brazilian Caatinga.</title>
        <authorList>
            <person name="Ferreira-Neto J.R.C."/>
            <person name="da Silva M.D."/>
            <person name="Binneck E."/>
            <person name="de Melo N.F."/>
            <person name="da Silva R.H."/>
            <person name="de Melo A.L.T.M."/>
            <person name="Pandolfi V."/>
            <person name="Bustamante F.O."/>
            <person name="Brasileiro-Vidal A.C."/>
            <person name="Benko-Iseppon A.M."/>
        </authorList>
    </citation>
    <scope>NUCLEOTIDE SEQUENCE [LARGE SCALE GENOMIC DNA]</scope>
    <source>
        <tissue evidence="2">Leaves</tissue>
    </source>
</reference>